<protein>
    <recommendedName>
        <fullName evidence="2">DUF6785 domain-containing protein</fullName>
    </recommendedName>
</protein>
<dbReference type="EMBL" id="UINC01168661">
    <property type="protein sequence ID" value="SVD71800.1"/>
    <property type="molecule type" value="Genomic_DNA"/>
</dbReference>
<feature type="domain" description="DUF6785" evidence="2">
    <location>
        <begin position="55"/>
        <end position="143"/>
    </location>
</feature>
<gene>
    <name evidence="3" type="ORF">METZ01_LOCUS424654</name>
</gene>
<proteinExistence type="predicted"/>
<keyword evidence="1" id="KW-0472">Membrane</keyword>
<dbReference type="Pfam" id="PF20581">
    <property type="entry name" value="DUF6785"/>
    <property type="match status" value="1"/>
</dbReference>
<dbReference type="InterPro" id="IPR046712">
    <property type="entry name" value="DUF6785"/>
</dbReference>
<evidence type="ECO:0000259" key="2">
    <source>
        <dbReference type="Pfam" id="PF20581"/>
    </source>
</evidence>
<organism evidence="3">
    <name type="scientific">marine metagenome</name>
    <dbReference type="NCBI Taxonomy" id="408172"/>
    <lineage>
        <taxon>unclassified sequences</taxon>
        <taxon>metagenomes</taxon>
        <taxon>ecological metagenomes</taxon>
    </lineage>
</organism>
<evidence type="ECO:0000313" key="3">
    <source>
        <dbReference type="EMBL" id="SVD71800.1"/>
    </source>
</evidence>
<evidence type="ECO:0000256" key="1">
    <source>
        <dbReference type="SAM" id="Phobius"/>
    </source>
</evidence>
<reference evidence="3" key="1">
    <citation type="submission" date="2018-05" db="EMBL/GenBank/DDBJ databases">
        <authorList>
            <person name="Lanie J.A."/>
            <person name="Ng W.-L."/>
            <person name="Kazmierczak K.M."/>
            <person name="Andrzejewski T.M."/>
            <person name="Davidsen T.M."/>
            <person name="Wayne K.J."/>
            <person name="Tettelin H."/>
            <person name="Glass J.I."/>
            <person name="Rusch D."/>
            <person name="Podicherti R."/>
            <person name="Tsui H.-C.T."/>
            <person name="Winkler M.E."/>
        </authorList>
    </citation>
    <scope>NUCLEOTIDE SEQUENCE</scope>
</reference>
<feature type="transmembrane region" description="Helical" evidence="1">
    <location>
        <begin position="92"/>
        <end position="112"/>
    </location>
</feature>
<sequence>MAAAAAAVKRTGWRAGTVRLRHTLVGGPEVVSRTRMGVHNLPGMKIGARVGAGCTWKALSVVLGCAVFLGVFSTYNDMIIKGSGLATWNWTPGAICAFFALVAFVNTLLRLIHPSLALQRGELAVAYFIILVANTLTGRGLSSQIL</sequence>
<dbReference type="AlphaFoldDB" id="A0A382XLS4"/>
<keyword evidence="1" id="KW-1133">Transmembrane helix</keyword>
<feature type="non-terminal residue" evidence="3">
    <location>
        <position position="146"/>
    </location>
</feature>
<keyword evidence="1" id="KW-0812">Transmembrane</keyword>
<accession>A0A382XLS4</accession>
<feature type="transmembrane region" description="Helical" evidence="1">
    <location>
        <begin position="124"/>
        <end position="142"/>
    </location>
</feature>
<name>A0A382XLS4_9ZZZZ</name>
<feature type="transmembrane region" description="Helical" evidence="1">
    <location>
        <begin position="54"/>
        <end position="72"/>
    </location>
</feature>